<dbReference type="InterPro" id="IPR018060">
    <property type="entry name" value="HTH_AraC"/>
</dbReference>
<dbReference type="InterPro" id="IPR009057">
    <property type="entry name" value="Homeodomain-like_sf"/>
</dbReference>
<evidence type="ECO:0000256" key="3">
    <source>
        <dbReference type="ARBA" id="ARBA00023163"/>
    </source>
</evidence>
<dbReference type="InterPro" id="IPR052158">
    <property type="entry name" value="INH-QAR"/>
</dbReference>
<feature type="region of interest" description="Disordered" evidence="4">
    <location>
        <begin position="326"/>
        <end position="353"/>
    </location>
</feature>
<dbReference type="PANTHER" id="PTHR43130:SF3">
    <property type="entry name" value="HTH-TYPE TRANSCRIPTIONAL REGULATOR RV1931C"/>
    <property type="match status" value="1"/>
</dbReference>
<evidence type="ECO:0000256" key="1">
    <source>
        <dbReference type="ARBA" id="ARBA00023015"/>
    </source>
</evidence>
<dbReference type="InterPro" id="IPR018062">
    <property type="entry name" value="HTH_AraC-typ_CS"/>
</dbReference>
<gene>
    <name evidence="6" type="ORF">Ahu01nite_009180</name>
</gene>
<proteinExistence type="predicted"/>
<dbReference type="InterPro" id="IPR029062">
    <property type="entry name" value="Class_I_gatase-like"/>
</dbReference>
<name>A0ABQ3ZGW7_9ACTN</name>
<organism evidence="6 7">
    <name type="scientific">Winogradskya humida</name>
    <dbReference type="NCBI Taxonomy" id="113566"/>
    <lineage>
        <taxon>Bacteria</taxon>
        <taxon>Bacillati</taxon>
        <taxon>Actinomycetota</taxon>
        <taxon>Actinomycetes</taxon>
        <taxon>Micromonosporales</taxon>
        <taxon>Micromonosporaceae</taxon>
        <taxon>Winogradskya</taxon>
    </lineage>
</organism>
<dbReference type="Gene3D" id="3.40.50.880">
    <property type="match status" value="1"/>
</dbReference>
<keyword evidence="1" id="KW-0805">Transcription regulation</keyword>
<dbReference type="SUPFAM" id="SSF52317">
    <property type="entry name" value="Class I glutamine amidotransferase-like"/>
    <property type="match status" value="1"/>
</dbReference>
<dbReference type="CDD" id="cd03137">
    <property type="entry name" value="GATase1_AraC_1"/>
    <property type="match status" value="1"/>
</dbReference>
<protein>
    <submittedName>
        <fullName evidence="6">AraC family transcriptional regulator</fullName>
    </submittedName>
</protein>
<dbReference type="InterPro" id="IPR002818">
    <property type="entry name" value="DJ-1/PfpI"/>
</dbReference>
<evidence type="ECO:0000256" key="4">
    <source>
        <dbReference type="SAM" id="MobiDB-lite"/>
    </source>
</evidence>
<reference evidence="6 7" key="1">
    <citation type="submission" date="2021-01" db="EMBL/GenBank/DDBJ databases">
        <title>Whole genome shotgun sequence of Actinoplanes humidus NBRC 14915.</title>
        <authorList>
            <person name="Komaki H."/>
            <person name="Tamura T."/>
        </authorList>
    </citation>
    <scope>NUCLEOTIDE SEQUENCE [LARGE SCALE GENOMIC DNA]</scope>
    <source>
        <strain evidence="6 7">NBRC 14915</strain>
    </source>
</reference>
<dbReference type="PROSITE" id="PS01124">
    <property type="entry name" value="HTH_ARAC_FAMILY_2"/>
    <property type="match status" value="1"/>
</dbReference>
<dbReference type="RefSeq" id="WP_203835095.1">
    <property type="nucleotide sequence ID" value="NZ_BAAATV010000001.1"/>
</dbReference>
<keyword evidence="3" id="KW-0804">Transcription</keyword>
<dbReference type="Proteomes" id="UP000603200">
    <property type="component" value="Unassembled WGS sequence"/>
</dbReference>
<feature type="domain" description="HTH araC/xylS-type" evidence="5">
    <location>
        <begin position="216"/>
        <end position="314"/>
    </location>
</feature>
<keyword evidence="2" id="KW-0238">DNA-binding</keyword>
<evidence type="ECO:0000313" key="7">
    <source>
        <dbReference type="Proteomes" id="UP000603200"/>
    </source>
</evidence>
<sequence length="353" mass="37936">MAPHVIAVALTDGLPIFELSVPVEVFGNDRSDIVSPWYELQLCAEGPEPVRTAGGMVVAPQHGLDALGAADTVLVPALTRANQIDPPAALVAAVRAAHAAGKRIVSICTGVYVLAAAGILDGRRATTHWLNAHDLAHRYPAVEVDSRVLYVDEGSVLTSAGTAAAIDLCLHLVRRDHGAAVANEIARRMVVPPHREGGQAQFVQPLVRGDERGDLGVVLAWARERLDHPLLVADLADRAHLSPRTFARRFREEVGVTPLQWILEQRVRLAQELLEMTDDSVEQIARRAGFGTSASLRQHFGRVISVSPQSYRHVFRFRARVAGARPAGGEEVRGAGARQSGGGETPVATSDRK</sequence>
<keyword evidence="7" id="KW-1185">Reference proteome</keyword>
<dbReference type="Pfam" id="PF12833">
    <property type="entry name" value="HTH_18"/>
    <property type="match status" value="1"/>
</dbReference>
<dbReference type="PROSITE" id="PS00041">
    <property type="entry name" value="HTH_ARAC_FAMILY_1"/>
    <property type="match status" value="1"/>
</dbReference>
<dbReference type="SMART" id="SM00342">
    <property type="entry name" value="HTH_ARAC"/>
    <property type="match status" value="1"/>
</dbReference>
<evidence type="ECO:0000313" key="6">
    <source>
        <dbReference type="EMBL" id="GIE17816.1"/>
    </source>
</evidence>
<evidence type="ECO:0000256" key="2">
    <source>
        <dbReference type="ARBA" id="ARBA00023125"/>
    </source>
</evidence>
<dbReference type="PANTHER" id="PTHR43130">
    <property type="entry name" value="ARAC-FAMILY TRANSCRIPTIONAL REGULATOR"/>
    <property type="match status" value="1"/>
</dbReference>
<dbReference type="SUPFAM" id="SSF46689">
    <property type="entry name" value="Homeodomain-like"/>
    <property type="match status" value="2"/>
</dbReference>
<comment type="caution">
    <text evidence="6">The sequence shown here is derived from an EMBL/GenBank/DDBJ whole genome shotgun (WGS) entry which is preliminary data.</text>
</comment>
<dbReference type="Pfam" id="PF01965">
    <property type="entry name" value="DJ-1_PfpI"/>
    <property type="match status" value="1"/>
</dbReference>
<accession>A0ABQ3ZGW7</accession>
<evidence type="ECO:0000259" key="5">
    <source>
        <dbReference type="PROSITE" id="PS01124"/>
    </source>
</evidence>
<dbReference type="EMBL" id="BOMN01000012">
    <property type="protein sequence ID" value="GIE17816.1"/>
    <property type="molecule type" value="Genomic_DNA"/>
</dbReference>
<dbReference type="Gene3D" id="1.10.10.60">
    <property type="entry name" value="Homeodomain-like"/>
    <property type="match status" value="1"/>
</dbReference>